<evidence type="ECO:0008006" key="5">
    <source>
        <dbReference type="Google" id="ProtNLM"/>
    </source>
</evidence>
<sequence length="480" mass="48929">MSRPPPSGSIRRRSPHLITRDERETHPWCGSTAACGARPWRGTPLLAAVLTFTAALGSTLAPRAASAQDLAGVVARAREQVENGAYADASKTLASLPATGVPDALRVEAALLETTAALVLGGVTAAETACAKAVVASGYDPEVARDQSPKVRTVCRTAAEKERAQRLGREQITVSDLKVDAPSVAWQPVRISATANQMPGWLRVVARVTSSALEGSFELALAPSMEGPLRGTLDPSWCRPGAKITVELVPQDRHGDLGIAGPPTAAPAGGAGPKPDATTASAVSFVVPTAEAMIALGELPGGALVAVDNAAVKPAPGGRIPVAPGHHTVTLELADGAFASAAVDVSRGVVARVALSPQREARSRTLAWIATGTAVALGSVGGVLMLTADGRRRDIEEASARREAGSNLPAVEYAQLQAIDEERKTLTTVGVGLLIGGGVAAAAAATLWLWPESRGPRGAPASATVGARISPSGVTVIGSF</sequence>
<dbReference type="Proteomes" id="UP000067626">
    <property type="component" value="Chromosome"/>
</dbReference>
<evidence type="ECO:0000256" key="2">
    <source>
        <dbReference type="SAM" id="Phobius"/>
    </source>
</evidence>
<reference evidence="3 4" key="1">
    <citation type="submission" date="2015-07" db="EMBL/GenBank/DDBJ databases">
        <title>Genome analysis of myxobacterium Chondromyces crocatus Cm c5 reveals a high potential for natural compound synthesis and the genetic basis for the loss of fruiting body formation.</title>
        <authorList>
            <person name="Zaburannyi N."/>
            <person name="Bunk B."/>
            <person name="Maier J."/>
            <person name="Overmann J."/>
            <person name="Mueller R."/>
        </authorList>
    </citation>
    <scope>NUCLEOTIDE SEQUENCE [LARGE SCALE GENOMIC DNA]</scope>
    <source>
        <strain evidence="3 4">Cm c5</strain>
    </source>
</reference>
<feature type="region of interest" description="Disordered" evidence="1">
    <location>
        <begin position="1"/>
        <end position="24"/>
    </location>
</feature>
<evidence type="ECO:0000313" key="4">
    <source>
        <dbReference type="Proteomes" id="UP000067626"/>
    </source>
</evidence>
<feature type="transmembrane region" description="Helical" evidence="2">
    <location>
        <begin position="426"/>
        <end position="450"/>
    </location>
</feature>
<feature type="compositionally biased region" description="Low complexity" evidence="1">
    <location>
        <begin position="259"/>
        <end position="278"/>
    </location>
</feature>
<keyword evidence="4" id="KW-1185">Reference proteome</keyword>
<name>A0A0K1E681_CHOCO</name>
<dbReference type="RefSeq" id="WP_050428891.1">
    <property type="nucleotide sequence ID" value="NZ_CP012159.1"/>
</dbReference>
<accession>A0A0K1E681</accession>
<dbReference type="OrthoDB" id="5491589at2"/>
<keyword evidence="2" id="KW-0472">Membrane</keyword>
<keyword evidence="2" id="KW-0812">Transmembrane</keyword>
<dbReference type="AlphaFoldDB" id="A0A0K1E681"/>
<dbReference type="PATRIC" id="fig|52.7.peg.508"/>
<feature type="region of interest" description="Disordered" evidence="1">
    <location>
        <begin position="256"/>
        <end position="278"/>
    </location>
</feature>
<gene>
    <name evidence="3" type="ORF">CMC5_004770</name>
</gene>
<evidence type="ECO:0000256" key="1">
    <source>
        <dbReference type="SAM" id="MobiDB-lite"/>
    </source>
</evidence>
<proteinExistence type="predicted"/>
<organism evidence="3 4">
    <name type="scientific">Chondromyces crocatus</name>
    <dbReference type="NCBI Taxonomy" id="52"/>
    <lineage>
        <taxon>Bacteria</taxon>
        <taxon>Pseudomonadati</taxon>
        <taxon>Myxococcota</taxon>
        <taxon>Polyangia</taxon>
        <taxon>Polyangiales</taxon>
        <taxon>Polyangiaceae</taxon>
        <taxon>Chondromyces</taxon>
    </lineage>
</organism>
<dbReference type="PROSITE" id="PS51257">
    <property type="entry name" value="PROKAR_LIPOPROTEIN"/>
    <property type="match status" value="1"/>
</dbReference>
<dbReference type="EMBL" id="CP012159">
    <property type="protein sequence ID" value="AKT36364.1"/>
    <property type="molecule type" value="Genomic_DNA"/>
</dbReference>
<keyword evidence="2" id="KW-1133">Transmembrane helix</keyword>
<dbReference type="KEGG" id="ccro:CMC5_004770"/>
<evidence type="ECO:0000313" key="3">
    <source>
        <dbReference type="EMBL" id="AKT36364.1"/>
    </source>
</evidence>
<protein>
    <recommendedName>
        <fullName evidence="5">PEGA domain-containing protein</fullName>
    </recommendedName>
</protein>
<feature type="transmembrane region" description="Helical" evidence="2">
    <location>
        <begin position="366"/>
        <end position="386"/>
    </location>
</feature>
<dbReference type="STRING" id="52.CMC5_004770"/>